<proteinExistence type="predicted"/>
<keyword evidence="2" id="KW-1185">Reference proteome</keyword>
<sequence>MQKHFTFSNFRKSISEIAKKSFTEVRQTLLSLNQYIIKKECKWPT</sequence>
<reference evidence="1" key="1">
    <citation type="submission" date="2013-05" db="EMBL/GenBank/DDBJ databases">
        <authorList>
            <person name="Harkins D.M."/>
            <person name="Durkin A.S."/>
            <person name="Brinkac L.M."/>
            <person name="Haft D.H."/>
            <person name="Selengut J.D."/>
            <person name="Sanka R."/>
            <person name="DePew J."/>
            <person name="Purushe J."/>
            <person name="Hartskeerl R.A."/>
            <person name="Ahmed A."/>
            <person name="van der Linden H."/>
            <person name="Goris M.G.A."/>
            <person name="Vinetz J.M."/>
            <person name="Sutton G.G."/>
            <person name="Nierman W.C."/>
            <person name="Fouts D.E."/>
        </authorList>
    </citation>
    <scope>NUCLEOTIDE SEQUENCE [LARGE SCALE GENOMIC DNA]</scope>
    <source>
        <strain evidence="1">L 60</strain>
    </source>
</reference>
<dbReference type="AlphaFoldDB" id="V6HWY4"/>
<name>V6HWY4_9LEPT</name>
<protein>
    <submittedName>
        <fullName evidence="1">Uncharacterized protein</fullName>
    </submittedName>
</protein>
<accession>V6HWY4</accession>
<dbReference type="Proteomes" id="UP000018747">
    <property type="component" value="Unassembled WGS sequence"/>
</dbReference>
<gene>
    <name evidence="1" type="ORF">LEP1GSC062_3032</name>
</gene>
<comment type="caution">
    <text evidence="1">The sequence shown here is derived from an EMBL/GenBank/DDBJ whole genome shotgun (WGS) entry which is preliminary data.</text>
</comment>
<evidence type="ECO:0000313" key="1">
    <source>
        <dbReference type="EMBL" id="EQA62440.1"/>
    </source>
</evidence>
<organism evidence="1 2">
    <name type="scientific">Leptospira alexanderi serovar Manhao 3 str. L 60</name>
    <dbReference type="NCBI Taxonomy" id="1049759"/>
    <lineage>
        <taxon>Bacteria</taxon>
        <taxon>Pseudomonadati</taxon>
        <taxon>Spirochaetota</taxon>
        <taxon>Spirochaetia</taxon>
        <taxon>Leptospirales</taxon>
        <taxon>Leptospiraceae</taxon>
        <taxon>Leptospira</taxon>
    </lineage>
</organism>
<evidence type="ECO:0000313" key="2">
    <source>
        <dbReference type="Proteomes" id="UP000018747"/>
    </source>
</evidence>
<dbReference type="EMBL" id="AHMT02000031">
    <property type="protein sequence ID" value="EQA62440.1"/>
    <property type="molecule type" value="Genomic_DNA"/>
</dbReference>